<accession>A0ABT9MS72</accession>
<keyword evidence="2" id="KW-1185">Reference proteome</keyword>
<gene>
    <name evidence="1" type="ORF">J2S43_002789</name>
</gene>
<organism evidence="1 2">
    <name type="scientific">Catenuloplanes nepalensis</name>
    <dbReference type="NCBI Taxonomy" id="587533"/>
    <lineage>
        <taxon>Bacteria</taxon>
        <taxon>Bacillati</taxon>
        <taxon>Actinomycetota</taxon>
        <taxon>Actinomycetes</taxon>
        <taxon>Micromonosporales</taxon>
        <taxon>Micromonosporaceae</taxon>
        <taxon>Catenuloplanes</taxon>
    </lineage>
</organism>
<reference evidence="1 2" key="1">
    <citation type="submission" date="2023-07" db="EMBL/GenBank/DDBJ databases">
        <title>Sequencing the genomes of 1000 actinobacteria strains.</title>
        <authorList>
            <person name="Klenk H.-P."/>
        </authorList>
    </citation>
    <scope>NUCLEOTIDE SEQUENCE [LARGE SCALE GENOMIC DNA]</scope>
    <source>
        <strain evidence="1 2">DSM 44710</strain>
    </source>
</reference>
<dbReference type="Proteomes" id="UP001240984">
    <property type="component" value="Unassembled WGS sequence"/>
</dbReference>
<proteinExistence type="predicted"/>
<dbReference type="RefSeq" id="WP_306829426.1">
    <property type="nucleotide sequence ID" value="NZ_JAUSRA010000001.1"/>
</dbReference>
<evidence type="ECO:0000313" key="2">
    <source>
        <dbReference type="Proteomes" id="UP001240984"/>
    </source>
</evidence>
<dbReference type="EMBL" id="JAUSRA010000001">
    <property type="protein sequence ID" value="MDP9794277.1"/>
    <property type="molecule type" value="Genomic_DNA"/>
</dbReference>
<name>A0ABT9MS72_9ACTN</name>
<evidence type="ECO:0000313" key="1">
    <source>
        <dbReference type="EMBL" id="MDP9794277.1"/>
    </source>
</evidence>
<sequence>MLSTTTRRIGVAAAALLLVAALGIGWFMSTGDGGAAERDRVVERIRSDQRMATAPDPVVDCVADWYMTSATPEQRRAFVDGGTPVTDPAAEADPALLACLKLAT</sequence>
<comment type="caution">
    <text evidence="1">The sequence shown here is derived from an EMBL/GenBank/DDBJ whole genome shotgun (WGS) entry which is preliminary data.</text>
</comment>
<protein>
    <submittedName>
        <fullName evidence="1">Uncharacterized protein</fullName>
    </submittedName>
</protein>